<evidence type="ECO:0000256" key="4">
    <source>
        <dbReference type="ARBA" id="ARBA00023235"/>
    </source>
</evidence>
<evidence type="ECO:0000256" key="2">
    <source>
        <dbReference type="ARBA" id="ARBA00006577"/>
    </source>
</evidence>
<keyword evidence="3 5" id="KW-0697">Rotamase</keyword>
<dbReference type="InterPro" id="IPR046357">
    <property type="entry name" value="PPIase_dom_sf"/>
</dbReference>
<dbReference type="Pfam" id="PF00254">
    <property type="entry name" value="FKBP_C"/>
    <property type="match status" value="1"/>
</dbReference>
<proteinExistence type="inferred from homology"/>
<dbReference type="InterPro" id="IPR001179">
    <property type="entry name" value="PPIase_FKBP_dom"/>
</dbReference>
<evidence type="ECO:0000313" key="8">
    <source>
        <dbReference type="EMBL" id="OGI71920.1"/>
    </source>
</evidence>
<dbReference type="Gene3D" id="3.10.50.40">
    <property type="match status" value="1"/>
</dbReference>
<keyword evidence="4 5" id="KW-0413">Isomerase</keyword>
<dbReference type="AlphaFoldDB" id="A0A1F6VQI6"/>
<sequence length="177" mass="19242">MMNKNQIITLVAVVVLLVLAFWAMSASKEKVPNNDVTENINSVENENEQNKVVGDDKLIETDLAKNGKTKNMTDIKEFSFDVLTKGAGTVAKTNDNVTVDYKGTFLDGKIFDQGTFPFTLGVGQVVAGFDKGVLGMQIGETRKIYIPSDMGYGERGAGASIPPNTDLIFEVTLRSIQ</sequence>
<accession>A0A1F6VQI6</accession>
<evidence type="ECO:0000256" key="6">
    <source>
        <dbReference type="RuleBase" id="RU003915"/>
    </source>
</evidence>
<gene>
    <name evidence="8" type="ORF">A3J61_00500</name>
</gene>
<dbReference type="PANTHER" id="PTHR43811:SF19">
    <property type="entry name" value="39 KDA FK506-BINDING NUCLEAR PROTEIN"/>
    <property type="match status" value="1"/>
</dbReference>
<dbReference type="Proteomes" id="UP000179686">
    <property type="component" value="Unassembled WGS sequence"/>
</dbReference>
<comment type="catalytic activity">
    <reaction evidence="1 5 6">
        <text>[protein]-peptidylproline (omega=180) = [protein]-peptidylproline (omega=0)</text>
        <dbReference type="Rhea" id="RHEA:16237"/>
        <dbReference type="Rhea" id="RHEA-COMP:10747"/>
        <dbReference type="Rhea" id="RHEA-COMP:10748"/>
        <dbReference type="ChEBI" id="CHEBI:83833"/>
        <dbReference type="ChEBI" id="CHEBI:83834"/>
        <dbReference type="EC" id="5.2.1.8"/>
    </reaction>
</comment>
<protein>
    <recommendedName>
        <fullName evidence="6">Peptidyl-prolyl cis-trans isomerase</fullName>
        <ecNumber evidence="6">5.2.1.8</ecNumber>
    </recommendedName>
</protein>
<comment type="caution">
    <text evidence="8">The sequence shown here is derived from an EMBL/GenBank/DDBJ whole genome shotgun (WGS) entry which is preliminary data.</text>
</comment>
<feature type="domain" description="PPIase FKBP-type" evidence="7">
    <location>
        <begin position="94"/>
        <end position="177"/>
    </location>
</feature>
<evidence type="ECO:0000256" key="1">
    <source>
        <dbReference type="ARBA" id="ARBA00000971"/>
    </source>
</evidence>
<dbReference type="STRING" id="1801752.A3J61_00500"/>
<dbReference type="SUPFAM" id="SSF54534">
    <property type="entry name" value="FKBP-like"/>
    <property type="match status" value="1"/>
</dbReference>
<evidence type="ECO:0000313" key="9">
    <source>
        <dbReference type="Proteomes" id="UP000179686"/>
    </source>
</evidence>
<name>A0A1F6VQI6_9BACT</name>
<comment type="similarity">
    <text evidence="2 6">Belongs to the FKBP-type PPIase family.</text>
</comment>
<dbReference type="EC" id="5.2.1.8" evidence="6"/>
<evidence type="ECO:0000256" key="3">
    <source>
        <dbReference type="ARBA" id="ARBA00023110"/>
    </source>
</evidence>
<evidence type="ECO:0000256" key="5">
    <source>
        <dbReference type="PROSITE-ProRule" id="PRU00277"/>
    </source>
</evidence>
<dbReference type="PROSITE" id="PS50059">
    <property type="entry name" value="FKBP_PPIASE"/>
    <property type="match status" value="1"/>
</dbReference>
<evidence type="ECO:0000259" key="7">
    <source>
        <dbReference type="PROSITE" id="PS50059"/>
    </source>
</evidence>
<organism evidence="8 9">
    <name type="scientific">Candidatus Nomurabacteria bacterium RIFCSPHIGHO2_02_FULL_38_15</name>
    <dbReference type="NCBI Taxonomy" id="1801752"/>
    <lineage>
        <taxon>Bacteria</taxon>
        <taxon>Candidatus Nomuraibacteriota</taxon>
    </lineage>
</organism>
<dbReference type="GO" id="GO:0003755">
    <property type="term" value="F:peptidyl-prolyl cis-trans isomerase activity"/>
    <property type="evidence" value="ECO:0007669"/>
    <property type="project" value="UniProtKB-UniRule"/>
</dbReference>
<dbReference type="EMBL" id="MFUC01000016">
    <property type="protein sequence ID" value="OGI71920.1"/>
    <property type="molecule type" value="Genomic_DNA"/>
</dbReference>
<reference evidence="8 9" key="1">
    <citation type="journal article" date="2016" name="Nat. Commun.">
        <title>Thousands of microbial genomes shed light on interconnected biogeochemical processes in an aquifer system.</title>
        <authorList>
            <person name="Anantharaman K."/>
            <person name="Brown C.T."/>
            <person name="Hug L.A."/>
            <person name="Sharon I."/>
            <person name="Castelle C.J."/>
            <person name="Probst A.J."/>
            <person name="Thomas B.C."/>
            <person name="Singh A."/>
            <person name="Wilkins M.J."/>
            <person name="Karaoz U."/>
            <person name="Brodie E.L."/>
            <person name="Williams K.H."/>
            <person name="Hubbard S.S."/>
            <person name="Banfield J.F."/>
        </authorList>
    </citation>
    <scope>NUCLEOTIDE SEQUENCE [LARGE SCALE GENOMIC DNA]</scope>
</reference>
<dbReference type="PANTHER" id="PTHR43811">
    <property type="entry name" value="FKBP-TYPE PEPTIDYL-PROLYL CIS-TRANS ISOMERASE FKPA"/>
    <property type="match status" value="1"/>
</dbReference>